<dbReference type="Proteomes" id="UP000694402">
    <property type="component" value="Unassembled WGS sequence"/>
</dbReference>
<dbReference type="Ensembl" id="ENSOTST00005121646.1">
    <property type="protein sequence ID" value="ENSOTSP00005112495.1"/>
    <property type="gene ID" value="ENSOTSG00005067146.1"/>
</dbReference>
<evidence type="ECO:0000313" key="7">
    <source>
        <dbReference type="Proteomes" id="UP000694402"/>
    </source>
</evidence>
<dbReference type="Gene3D" id="3.30.40.10">
    <property type="entry name" value="Zinc/RING finger domain, C3HC4 (zinc finger)"/>
    <property type="match status" value="1"/>
</dbReference>
<keyword evidence="1" id="KW-0479">Metal-binding</keyword>
<dbReference type="InterPro" id="IPR001841">
    <property type="entry name" value="Znf_RING"/>
</dbReference>
<name>A0AAZ3P7K8_ONCTS</name>
<sequence>MAQQGVLLDQDQFCCSVCLELLKEPVTTACGHSYCRICSVRPETFVSHAFNHQDINQLSASSDLY</sequence>
<dbReference type="GeneTree" id="ENSGT01000000214780"/>
<proteinExistence type="predicted"/>
<reference evidence="7" key="1">
    <citation type="journal article" date="2018" name="PLoS ONE">
        <title>Chinook salmon (Oncorhynchus tshawytscha) genome and transcriptome.</title>
        <authorList>
            <person name="Christensen K.A."/>
            <person name="Leong J.S."/>
            <person name="Sakhrani D."/>
            <person name="Biagi C.A."/>
            <person name="Minkley D.R."/>
            <person name="Withler R.E."/>
            <person name="Rondeau E.B."/>
            <person name="Koop B.F."/>
            <person name="Devlin R.H."/>
        </authorList>
    </citation>
    <scope>NUCLEOTIDE SEQUENCE [LARGE SCALE GENOMIC DNA]</scope>
</reference>
<evidence type="ECO:0000313" key="6">
    <source>
        <dbReference type="Ensembl" id="ENSOTSP00005112495.1"/>
    </source>
</evidence>
<accession>A0AAZ3P7K8</accession>
<dbReference type="Pfam" id="PF13445">
    <property type="entry name" value="zf-RING_UBOX"/>
    <property type="match status" value="1"/>
</dbReference>
<evidence type="ECO:0000256" key="1">
    <source>
        <dbReference type="ARBA" id="ARBA00022723"/>
    </source>
</evidence>
<feature type="domain" description="RING-type" evidence="5">
    <location>
        <begin position="15"/>
        <end position="38"/>
    </location>
</feature>
<dbReference type="SUPFAM" id="SSF57850">
    <property type="entry name" value="RING/U-box"/>
    <property type="match status" value="1"/>
</dbReference>
<evidence type="ECO:0000256" key="4">
    <source>
        <dbReference type="PROSITE-ProRule" id="PRU00175"/>
    </source>
</evidence>
<evidence type="ECO:0000256" key="2">
    <source>
        <dbReference type="ARBA" id="ARBA00022771"/>
    </source>
</evidence>
<dbReference type="GO" id="GO:0008270">
    <property type="term" value="F:zinc ion binding"/>
    <property type="evidence" value="ECO:0007669"/>
    <property type="project" value="UniProtKB-KW"/>
</dbReference>
<protein>
    <recommendedName>
        <fullName evidence="5">RING-type domain-containing protein</fullName>
    </recommendedName>
</protein>
<dbReference type="Ensembl" id="ENSOTST00005126639.1">
    <property type="protein sequence ID" value="ENSOTSP00005140230.1"/>
    <property type="gene ID" value="ENSOTSG00005064588.1"/>
</dbReference>
<dbReference type="InterPro" id="IPR013083">
    <property type="entry name" value="Znf_RING/FYVE/PHD"/>
</dbReference>
<evidence type="ECO:0000259" key="5">
    <source>
        <dbReference type="PROSITE" id="PS50089"/>
    </source>
</evidence>
<reference evidence="6" key="2">
    <citation type="submission" date="2025-05" db="UniProtKB">
        <authorList>
            <consortium name="Ensembl"/>
        </authorList>
    </citation>
    <scope>IDENTIFICATION</scope>
</reference>
<dbReference type="PROSITE" id="PS50089">
    <property type="entry name" value="ZF_RING_2"/>
    <property type="match status" value="1"/>
</dbReference>
<keyword evidence="2 4" id="KW-0863">Zinc-finger</keyword>
<organism evidence="6 7">
    <name type="scientific">Oncorhynchus tshawytscha</name>
    <name type="common">Chinook salmon</name>
    <name type="synonym">Salmo tshawytscha</name>
    <dbReference type="NCBI Taxonomy" id="74940"/>
    <lineage>
        <taxon>Eukaryota</taxon>
        <taxon>Metazoa</taxon>
        <taxon>Chordata</taxon>
        <taxon>Craniata</taxon>
        <taxon>Vertebrata</taxon>
        <taxon>Euteleostomi</taxon>
        <taxon>Actinopterygii</taxon>
        <taxon>Neopterygii</taxon>
        <taxon>Teleostei</taxon>
        <taxon>Protacanthopterygii</taxon>
        <taxon>Salmoniformes</taxon>
        <taxon>Salmonidae</taxon>
        <taxon>Salmoninae</taxon>
        <taxon>Oncorhynchus</taxon>
    </lineage>
</organism>
<keyword evidence="7" id="KW-1185">Reference proteome</keyword>
<dbReference type="InterPro" id="IPR027370">
    <property type="entry name" value="Znf-RING_euk"/>
</dbReference>
<dbReference type="AlphaFoldDB" id="A0AAZ3P7K8"/>
<evidence type="ECO:0000256" key="3">
    <source>
        <dbReference type="ARBA" id="ARBA00022833"/>
    </source>
</evidence>
<keyword evidence="3" id="KW-0862">Zinc</keyword>